<dbReference type="PANTHER" id="PTHR43201:SF5">
    <property type="entry name" value="MEDIUM-CHAIN ACYL-COA LIGASE ACSF2, MITOCHONDRIAL"/>
    <property type="match status" value="1"/>
</dbReference>
<dbReference type="OrthoDB" id="9803968at2"/>
<proteinExistence type="inferred from homology"/>
<evidence type="ECO:0000259" key="6">
    <source>
        <dbReference type="Pfam" id="PF00501"/>
    </source>
</evidence>
<evidence type="ECO:0000256" key="4">
    <source>
        <dbReference type="ARBA" id="ARBA00066616"/>
    </source>
</evidence>
<dbReference type="EC" id="6.2.1.44" evidence="4"/>
<dbReference type="Gene3D" id="3.40.50.12780">
    <property type="entry name" value="N-terminal domain of ligase-like"/>
    <property type="match status" value="1"/>
</dbReference>
<evidence type="ECO:0000259" key="7">
    <source>
        <dbReference type="Pfam" id="PF13193"/>
    </source>
</evidence>
<organism evidence="8 9">
    <name type="scientific">Altererythrobacter epoxidivorans</name>
    <dbReference type="NCBI Taxonomy" id="361183"/>
    <lineage>
        <taxon>Bacteria</taxon>
        <taxon>Pseudomonadati</taxon>
        <taxon>Pseudomonadota</taxon>
        <taxon>Alphaproteobacteria</taxon>
        <taxon>Sphingomonadales</taxon>
        <taxon>Erythrobacteraceae</taxon>
        <taxon>Altererythrobacter</taxon>
    </lineage>
</organism>
<dbReference type="GO" id="GO:0031956">
    <property type="term" value="F:medium-chain fatty acid-CoA ligase activity"/>
    <property type="evidence" value="ECO:0007669"/>
    <property type="project" value="TreeGrafter"/>
</dbReference>
<evidence type="ECO:0000256" key="3">
    <source>
        <dbReference type="ARBA" id="ARBA00051915"/>
    </source>
</evidence>
<keyword evidence="2 8" id="KW-0436">Ligase</keyword>
<keyword evidence="9" id="KW-1185">Reference proteome</keyword>
<dbReference type="SUPFAM" id="SSF56801">
    <property type="entry name" value="Acetyl-CoA synthetase-like"/>
    <property type="match status" value="1"/>
</dbReference>
<dbReference type="AlphaFoldDB" id="A0A0M4M520"/>
<dbReference type="InterPro" id="IPR042099">
    <property type="entry name" value="ANL_N_sf"/>
</dbReference>
<dbReference type="PATRIC" id="fig|361183.4.peg.1709"/>
<dbReference type="InterPro" id="IPR025110">
    <property type="entry name" value="AMP-bd_C"/>
</dbReference>
<dbReference type="NCBIfam" id="NF004837">
    <property type="entry name" value="PRK06187.1"/>
    <property type="match status" value="1"/>
</dbReference>
<dbReference type="RefSeq" id="WP_061925413.1">
    <property type="nucleotide sequence ID" value="NZ_CP012669.1"/>
</dbReference>
<name>A0A0M4M520_9SPHN</name>
<dbReference type="EMBL" id="CP012669">
    <property type="protein sequence ID" value="ALE17028.1"/>
    <property type="molecule type" value="Genomic_DNA"/>
</dbReference>
<sequence>MTDQHTYLTYDEVIRHWAKHRPENIATEQDDRKLTYTDLLELTDRAVGYFQSAGVAKGDRIAWLGKNSDLYAILFAAAARMGVVMAPIGWRLAPPEIAYIVKDTGSKILFAGEEFAETARTVAYGIDPRPAVLSEGEAWKAVRTSDRAEFDAAGPDDGILQLYTSGTTGNPKGVVLTGRNLLGLRPFGIAEELPWAEYRPTDCVLVAMPIAHIGGTGLINISFASGVRALIQAEFTPEGVLDGIESGVTQMFIVPAALQMVIQHPKAATTDFSNLRYLMYGAAPIPLELLREAVKTMPTTGFLQAYGMTETTGTIASLPPDDHTLEGNKRMRSAGKAVPGTEIAILGPDGKEVPRGEIGEIAVRSPSNTSGYWKLPEATAATIDKDGWLHTGDAAYMDDDGYLYIQDRIKDMIISGGENVYPAEVESAIYGHPAIAEVAVIGIPSEKWGEEVKACVVAKPGMEVDPNDVIAWARERVAAFKAPKTVDVIPEMPRNPSGKILRRELRAPFWEGQERQVS</sequence>
<dbReference type="Pfam" id="PF13193">
    <property type="entry name" value="AMP-binding_C"/>
    <property type="match status" value="1"/>
</dbReference>
<feature type="domain" description="AMP-dependent synthetase/ligase" evidence="6">
    <location>
        <begin position="15"/>
        <end position="373"/>
    </location>
</feature>
<evidence type="ECO:0000256" key="5">
    <source>
        <dbReference type="ARBA" id="ARBA00067668"/>
    </source>
</evidence>
<evidence type="ECO:0000313" key="9">
    <source>
        <dbReference type="Proteomes" id="UP000057938"/>
    </source>
</evidence>
<comment type="catalytic activity">
    <reaction evidence="3">
        <text>3-(methylsulfanyl)propanoate + ATP + CoA = 3-(methylsulfanyl)propanoyl-CoA + AMP + diphosphate</text>
        <dbReference type="Rhea" id="RHEA:43052"/>
        <dbReference type="ChEBI" id="CHEBI:30616"/>
        <dbReference type="ChEBI" id="CHEBI:33019"/>
        <dbReference type="ChEBI" id="CHEBI:49016"/>
        <dbReference type="ChEBI" id="CHEBI:57287"/>
        <dbReference type="ChEBI" id="CHEBI:82815"/>
        <dbReference type="ChEBI" id="CHEBI:456215"/>
        <dbReference type="EC" id="6.2.1.44"/>
    </reaction>
    <physiologicalReaction direction="left-to-right" evidence="3">
        <dbReference type="Rhea" id="RHEA:43053"/>
    </physiologicalReaction>
</comment>
<dbReference type="PANTHER" id="PTHR43201">
    <property type="entry name" value="ACYL-COA SYNTHETASE"/>
    <property type="match status" value="1"/>
</dbReference>
<dbReference type="GO" id="GO:0006631">
    <property type="term" value="P:fatty acid metabolic process"/>
    <property type="evidence" value="ECO:0007669"/>
    <property type="project" value="TreeGrafter"/>
</dbReference>
<evidence type="ECO:0000256" key="2">
    <source>
        <dbReference type="ARBA" id="ARBA00022598"/>
    </source>
</evidence>
<comment type="similarity">
    <text evidence="1">Belongs to the ATP-dependent AMP-binding enzyme family.</text>
</comment>
<dbReference type="Proteomes" id="UP000057938">
    <property type="component" value="Chromosome"/>
</dbReference>
<dbReference type="FunFam" id="3.30.300.30:FF:000008">
    <property type="entry name" value="2,3-dihydroxybenzoate-AMP ligase"/>
    <property type="match status" value="1"/>
</dbReference>
<dbReference type="InterPro" id="IPR045851">
    <property type="entry name" value="AMP-bd_C_sf"/>
</dbReference>
<dbReference type="Pfam" id="PF00501">
    <property type="entry name" value="AMP-binding"/>
    <property type="match status" value="1"/>
</dbReference>
<dbReference type="STRING" id="361183.AMC99_01738"/>
<dbReference type="Gene3D" id="3.30.300.30">
    <property type="match status" value="1"/>
</dbReference>
<reference evidence="8 9" key="1">
    <citation type="submission" date="2015-09" db="EMBL/GenBank/DDBJ databases">
        <title>Complete genome sequence of a benzo[a]pyrene-degrading bacterium Altererythrobacter epoxidivorans CGMCC 1.7731T.</title>
        <authorList>
            <person name="Li Z."/>
            <person name="Cheng H."/>
            <person name="Huo Y."/>
            <person name="Xu X."/>
        </authorList>
    </citation>
    <scope>NUCLEOTIDE SEQUENCE [LARGE SCALE GENOMIC DNA]</scope>
    <source>
        <strain evidence="8 9">CGMCC 1.7731</strain>
    </source>
</reference>
<evidence type="ECO:0000256" key="1">
    <source>
        <dbReference type="ARBA" id="ARBA00006432"/>
    </source>
</evidence>
<protein>
    <recommendedName>
        <fullName evidence="5">3-methylmercaptopropionyl-CoA ligase</fullName>
        <ecNumber evidence="4">6.2.1.44</ecNumber>
    </recommendedName>
</protein>
<feature type="domain" description="AMP-binding enzyme C-terminal" evidence="7">
    <location>
        <begin position="424"/>
        <end position="499"/>
    </location>
</feature>
<gene>
    <name evidence="8" type="ORF">AMC99_01738</name>
</gene>
<dbReference type="InterPro" id="IPR000873">
    <property type="entry name" value="AMP-dep_synth/lig_dom"/>
</dbReference>
<dbReference type="KEGG" id="aep:AMC99_01738"/>
<evidence type="ECO:0000313" key="8">
    <source>
        <dbReference type="EMBL" id="ALE17028.1"/>
    </source>
</evidence>
<accession>A0A0M4M520</accession>
<dbReference type="CDD" id="cd17631">
    <property type="entry name" value="FACL_FadD13-like"/>
    <property type="match status" value="1"/>
</dbReference>